<protein>
    <submittedName>
        <fullName evidence="1">Uncharacterized protein</fullName>
    </submittedName>
</protein>
<dbReference type="EMBL" id="AYLP01000015">
    <property type="protein sequence ID" value="ESS68985.1"/>
    <property type="molecule type" value="Genomic_DNA"/>
</dbReference>
<accession>V5B6V7</accession>
<comment type="caution">
    <text evidence="1">The sequence shown here is derived from an EMBL/GenBank/DDBJ whole genome shotgun (WGS) entry which is preliminary data.</text>
</comment>
<dbReference type="AlphaFoldDB" id="V5B6V7"/>
<organism evidence="1 2">
    <name type="scientific">Trypanosoma cruzi Dm28c</name>
    <dbReference type="NCBI Taxonomy" id="1416333"/>
    <lineage>
        <taxon>Eukaryota</taxon>
        <taxon>Discoba</taxon>
        <taxon>Euglenozoa</taxon>
        <taxon>Kinetoplastea</taxon>
        <taxon>Metakinetoplastina</taxon>
        <taxon>Trypanosomatida</taxon>
        <taxon>Trypanosomatidae</taxon>
        <taxon>Trypanosoma</taxon>
        <taxon>Schizotrypanum</taxon>
    </lineage>
</organism>
<name>V5B6V7_TRYCR</name>
<gene>
    <name evidence="1" type="ORF">TCDM_02250</name>
</gene>
<evidence type="ECO:0000313" key="2">
    <source>
        <dbReference type="Proteomes" id="UP000017861"/>
    </source>
</evidence>
<dbReference type="VEuPathDB" id="TriTrypDB:TCDM_02250"/>
<evidence type="ECO:0000313" key="1">
    <source>
        <dbReference type="EMBL" id="ESS68985.1"/>
    </source>
</evidence>
<proteinExistence type="predicted"/>
<dbReference type="Proteomes" id="UP000017861">
    <property type="component" value="Unassembled WGS sequence"/>
</dbReference>
<reference evidence="1 2" key="1">
    <citation type="journal article" date="2014" name="Genome Announc.">
        <title>Trypanosoma cruzi Clone Dm28c Draft Genome Sequence.</title>
        <authorList>
            <person name="Grisard E.C."/>
            <person name="Teixeira S.M."/>
            <person name="de Almeida L.G."/>
            <person name="Stoco P.H."/>
            <person name="Gerber A.L."/>
            <person name="Talavera-Lopez C."/>
            <person name="Lima O.C."/>
            <person name="Andersson B."/>
            <person name="de Vasconcelos A.T."/>
        </authorList>
    </citation>
    <scope>NUCLEOTIDE SEQUENCE [LARGE SCALE GENOMIC DNA]</scope>
    <source>
        <strain evidence="1 2">Dm28c</strain>
    </source>
</reference>
<sequence>MSSSEFFTDIFEEEARCVGKALLAVTAVGYLASQADGSTLFGRDDVQYAIDAYLPQGYDRGIMASRANQRLAKNLIVKRLQINTVKEQVRVAAGREAKLSGLFELFTLSLAGILSAAHVHSLIITLHVIKNMTLVLVYVLRKREAKQGSRGGTVVSTLRSWWSGGTQNFIMKAFVEKLQQHLEKSPFAQNMDEDTMGVGDGPRCLSVEAILKLTIPRCVDAAIQAVKTALNRRAPHVFSVTGIVTGRDVRELLDELSQDFESHLMWLDWLTPKPSSPSSSALLFSTQEQLLSLGTSNGGIQHKEDAVSSDSDADDDVFNFPAGSTAVLPDSFSASKRMQRDRAFLETVFGPSSEEGPEARAAREEELRCEQLARDQSAGFFFELIHSDSFSAMCVAHAAEVLEEIKKLAADLRRVGSYDVATDSAKTVHVITSFEHYRLQLLDRDFNVPPYLRLFCEETVRATCGKP</sequence>
<dbReference type="OrthoDB" id="270755at2759"/>